<feature type="transmembrane region" description="Helical" evidence="1">
    <location>
        <begin position="121"/>
        <end position="137"/>
    </location>
</feature>
<reference evidence="2 3" key="1">
    <citation type="submission" date="2019-10" db="EMBL/GenBank/DDBJ databases">
        <title>Dictyobacter vulcani sp. nov., within the class Ktedonobacteria, isolated from soil of volcanic Mt. Zao.</title>
        <authorList>
            <person name="Zheng Y."/>
            <person name="Wang C.M."/>
            <person name="Sakai Y."/>
            <person name="Abe K."/>
            <person name="Yokota A."/>
            <person name="Yabe S."/>
        </authorList>
    </citation>
    <scope>NUCLEOTIDE SEQUENCE [LARGE SCALE GENOMIC DNA]</scope>
    <source>
        <strain evidence="2 3">W12</strain>
    </source>
</reference>
<protein>
    <recommendedName>
        <fullName evidence="4">Glycosyltransferase RgtA/B/C/D-like domain-containing protein</fullName>
    </recommendedName>
</protein>
<feature type="transmembrane region" description="Helical" evidence="1">
    <location>
        <begin position="149"/>
        <end position="167"/>
    </location>
</feature>
<feature type="transmembrane region" description="Helical" evidence="1">
    <location>
        <begin position="91"/>
        <end position="109"/>
    </location>
</feature>
<evidence type="ECO:0000313" key="2">
    <source>
        <dbReference type="EMBL" id="GER91246.1"/>
    </source>
</evidence>
<organism evidence="2 3">
    <name type="scientific">Dictyobacter vulcani</name>
    <dbReference type="NCBI Taxonomy" id="2607529"/>
    <lineage>
        <taxon>Bacteria</taxon>
        <taxon>Bacillati</taxon>
        <taxon>Chloroflexota</taxon>
        <taxon>Ktedonobacteria</taxon>
        <taxon>Ktedonobacterales</taxon>
        <taxon>Dictyobacteraceae</taxon>
        <taxon>Dictyobacter</taxon>
    </lineage>
</organism>
<feature type="transmembrane region" description="Helical" evidence="1">
    <location>
        <begin position="12"/>
        <end position="37"/>
    </location>
</feature>
<feature type="transmembrane region" description="Helical" evidence="1">
    <location>
        <begin position="318"/>
        <end position="337"/>
    </location>
</feature>
<feature type="transmembrane region" description="Helical" evidence="1">
    <location>
        <begin position="429"/>
        <end position="448"/>
    </location>
</feature>
<evidence type="ECO:0000256" key="1">
    <source>
        <dbReference type="SAM" id="Phobius"/>
    </source>
</evidence>
<feature type="transmembrane region" description="Helical" evidence="1">
    <location>
        <begin position="226"/>
        <end position="245"/>
    </location>
</feature>
<accession>A0A5J4L1A5</accession>
<keyword evidence="1" id="KW-0812">Transmembrane</keyword>
<sequence length="597" mass="65953">MPDVRVLNRKVSSYGLIAAAIIAFAVGLRILLVVLHWPPTNSDEGIMAIITNDIAYKGKFPLMFYGQDYMGILEAYLGAIFYHLTGGPSITALRLGVILLIGLFFYVIYKLTSVIYSRKMALVTIAMMSVGSIPYLSRQTLGTGGSAETLLFGSLSFLIATLLSLSYQPQAPLRTRLKRLTGYMLFGIVVGLGIWSDMVGLPLYAMSTLLLVIICWREIFIWGGWFAGLLGGAIGLLPSISYAIINNTNPLNTLFGMAGSTPRNAPAEQLTLWHKIVETFQVSLPTATSSPFCPVIEYPFMGDNTRRSLSCGIIQSSWSIGYILLIIASVTITILLLKKLRHNQEGLSDEEVRRTRTICVARLCMLGAGILAIVTYINSSGPIDQPGYHARYIVSLVAITPVILAPLWQAAWHLRPELSWARFRLYASRFILAALAVILIAGTCIAFIEVPRAQAASNRRQHLIQQLEALHVSYLFTDHWTCYSLIAATINTKHPIMCSTIGGDYVPGQTYKNLTDASKGISDNHKRIQAFEDAVNKSSRPPFMCATDLSLTTQKYNCLPALKAWVKIINDSGGNYFVPHKLDGYVLYRSEKRPPKH</sequence>
<name>A0A5J4L1A5_9CHLR</name>
<comment type="caution">
    <text evidence="2">The sequence shown here is derived from an EMBL/GenBank/DDBJ whole genome shotgun (WGS) entry which is preliminary data.</text>
</comment>
<evidence type="ECO:0008006" key="4">
    <source>
        <dbReference type="Google" id="ProtNLM"/>
    </source>
</evidence>
<evidence type="ECO:0000313" key="3">
    <source>
        <dbReference type="Proteomes" id="UP000326912"/>
    </source>
</evidence>
<dbReference type="Proteomes" id="UP000326912">
    <property type="component" value="Unassembled WGS sequence"/>
</dbReference>
<gene>
    <name evidence="2" type="ORF">KDW_54080</name>
</gene>
<feature type="transmembrane region" description="Helical" evidence="1">
    <location>
        <begin position="358"/>
        <end position="377"/>
    </location>
</feature>
<dbReference type="AlphaFoldDB" id="A0A5J4L1A5"/>
<keyword evidence="3" id="KW-1185">Reference proteome</keyword>
<proteinExistence type="predicted"/>
<feature type="transmembrane region" description="Helical" evidence="1">
    <location>
        <begin position="201"/>
        <end position="219"/>
    </location>
</feature>
<keyword evidence="1" id="KW-1133">Transmembrane helix</keyword>
<keyword evidence="1" id="KW-0472">Membrane</keyword>
<dbReference type="RefSeq" id="WP_151758907.1">
    <property type="nucleotide sequence ID" value="NZ_BKZW01000003.1"/>
</dbReference>
<feature type="transmembrane region" description="Helical" evidence="1">
    <location>
        <begin position="179"/>
        <end position="195"/>
    </location>
</feature>
<feature type="transmembrane region" description="Helical" evidence="1">
    <location>
        <begin position="389"/>
        <end position="408"/>
    </location>
</feature>
<dbReference type="EMBL" id="BKZW01000003">
    <property type="protein sequence ID" value="GER91246.1"/>
    <property type="molecule type" value="Genomic_DNA"/>
</dbReference>